<organism evidence="2 3">
    <name type="scientific">Methylobacterium crusticola</name>
    <dbReference type="NCBI Taxonomy" id="1697972"/>
    <lineage>
        <taxon>Bacteria</taxon>
        <taxon>Pseudomonadati</taxon>
        <taxon>Pseudomonadota</taxon>
        <taxon>Alphaproteobacteria</taxon>
        <taxon>Hyphomicrobiales</taxon>
        <taxon>Methylobacteriaceae</taxon>
        <taxon>Methylobacterium</taxon>
    </lineage>
</organism>
<dbReference type="RefSeq" id="WP_128560172.1">
    <property type="nucleotide sequence ID" value="NZ_BPQH01000015.1"/>
</dbReference>
<comment type="caution">
    <text evidence="2">The sequence shown here is derived from an EMBL/GenBank/DDBJ whole genome shotgun (WGS) entry which is preliminary data.</text>
</comment>
<accession>A0ABQ4R4W3</accession>
<reference evidence="2" key="2">
    <citation type="submission" date="2021-08" db="EMBL/GenBank/DDBJ databases">
        <authorList>
            <person name="Tani A."/>
            <person name="Ola A."/>
            <person name="Ogura Y."/>
            <person name="Katsura K."/>
            <person name="Hayashi T."/>
        </authorList>
    </citation>
    <scope>NUCLEOTIDE SEQUENCE</scope>
    <source>
        <strain evidence="2">KCTC 52305</strain>
    </source>
</reference>
<evidence type="ECO:0000256" key="1">
    <source>
        <dbReference type="SAM" id="SignalP"/>
    </source>
</evidence>
<gene>
    <name evidence="2" type="ORF">OPKNFCMD_4588</name>
</gene>
<sequence length="128" mass="13106">MRGRLAGTLWLLALWLATPAQGQKARPAPSPAPQTGAGSAKAAGRIVTCGALANLRILLTETGGDPGAVAARLADPKADHLGCARTDRDKVEGPAEHAVVGGTAYDCLKVRESSLCRWALSAAPAEAR</sequence>
<keyword evidence="1" id="KW-0732">Signal</keyword>
<reference evidence="2" key="1">
    <citation type="journal article" date="2021" name="Front. Microbiol.">
        <title>Comprehensive Comparative Genomics and Phenotyping of Methylobacterium Species.</title>
        <authorList>
            <person name="Alessa O."/>
            <person name="Ogura Y."/>
            <person name="Fujitani Y."/>
            <person name="Takami H."/>
            <person name="Hayashi T."/>
            <person name="Sahin N."/>
            <person name="Tani A."/>
        </authorList>
    </citation>
    <scope>NUCLEOTIDE SEQUENCE</scope>
    <source>
        <strain evidence="2">KCTC 52305</strain>
    </source>
</reference>
<proteinExistence type="predicted"/>
<dbReference type="EMBL" id="BPQH01000015">
    <property type="protein sequence ID" value="GJD51829.1"/>
    <property type="molecule type" value="Genomic_DNA"/>
</dbReference>
<protein>
    <submittedName>
        <fullName evidence="2">Uncharacterized protein</fullName>
    </submittedName>
</protein>
<keyword evidence="3" id="KW-1185">Reference proteome</keyword>
<dbReference type="Proteomes" id="UP001055167">
    <property type="component" value="Unassembled WGS sequence"/>
</dbReference>
<evidence type="ECO:0000313" key="2">
    <source>
        <dbReference type="EMBL" id="GJD51829.1"/>
    </source>
</evidence>
<feature type="chain" id="PRO_5045748199" evidence="1">
    <location>
        <begin position="23"/>
        <end position="128"/>
    </location>
</feature>
<evidence type="ECO:0000313" key="3">
    <source>
        <dbReference type="Proteomes" id="UP001055167"/>
    </source>
</evidence>
<name>A0ABQ4R4W3_9HYPH</name>
<feature type="signal peptide" evidence="1">
    <location>
        <begin position="1"/>
        <end position="22"/>
    </location>
</feature>